<evidence type="ECO:0000313" key="9">
    <source>
        <dbReference type="EMBL" id="PCG09709.1"/>
    </source>
</evidence>
<dbReference type="SUPFAM" id="SSF118215">
    <property type="entry name" value="Proton glutamate symport protein"/>
    <property type="match status" value="1"/>
</dbReference>
<dbReference type="GO" id="GO:0015293">
    <property type="term" value="F:symporter activity"/>
    <property type="evidence" value="ECO:0007669"/>
    <property type="project" value="UniProtKB-KW"/>
</dbReference>
<feature type="transmembrane region" description="Helical" evidence="7">
    <location>
        <begin position="286"/>
        <end position="304"/>
    </location>
</feature>
<dbReference type="Gene3D" id="1.10.3860.10">
    <property type="entry name" value="Sodium:dicarboxylate symporter"/>
    <property type="match status" value="1"/>
</dbReference>
<feature type="transmembrane region" description="Helical" evidence="7">
    <location>
        <begin position="316"/>
        <end position="341"/>
    </location>
</feature>
<sequence>MTQASRILVALLAGLFAGIALAALAPAVVPGATAFAEPIGTAWLHALQMTIVPLVVALLVTGVAATAEAARAGRLAARAIALYVTLLAVSASVAALLTPLILSIVPLPVASADALRRALSTAEAVPPVAPLGEFFAGIVPTNIVKAAADNSFLSIIIFTLIFAFAIARIGADERALLTRFFTALRDAMLVVIDWVLWIAPVGVFALALVVGARAGTGAFGALVHYILVVSGVGVAVTLIAYPLALLGARLRLMDFARAALPAQAVAISTQSSLASLPAMVEGSRTLGVPVATAGVTLPLAVAIFRATGPAMNLAVAIYVATWFGVPLSPATLAIGVVVATLTSLGSVSLPGTVSYVSAIAPIAGTIGAPLAPLGLLVAVETIPDIVRTVGNVTMDIATTAFLSRRGARLDDDAAPPPDLPAD</sequence>
<dbReference type="RefSeq" id="WP_096611375.1">
    <property type="nucleotide sequence ID" value="NZ_NWVD01000002.1"/>
</dbReference>
<dbReference type="PANTHER" id="PTHR42865">
    <property type="entry name" value="PROTON/GLUTAMATE-ASPARTATE SYMPORTER"/>
    <property type="match status" value="1"/>
</dbReference>
<evidence type="ECO:0000313" key="10">
    <source>
        <dbReference type="Proteomes" id="UP000218784"/>
    </source>
</evidence>
<accession>A0A2A4I0K9</accession>
<keyword evidence="8" id="KW-0732">Signal</keyword>
<evidence type="ECO:0000256" key="3">
    <source>
        <dbReference type="ARBA" id="ARBA00022475"/>
    </source>
</evidence>
<dbReference type="Pfam" id="PF00375">
    <property type="entry name" value="SDF"/>
    <property type="match status" value="1"/>
</dbReference>
<dbReference type="EMBL" id="NWVD01000002">
    <property type="protein sequence ID" value="PCG09709.1"/>
    <property type="molecule type" value="Genomic_DNA"/>
</dbReference>
<dbReference type="AlphaFoldDB" id="A0A2A4I0K9"/>
<feature type="signal peptide" evidence="8">
    <location>
        <begin position="1"/>
        <end position="22"/>
    </location>
</feature>
<name>A0A2A4I0K9_9SPHN</name>
<evidence type="ECO:0000256" key="5">
    <source>
        <dbReference type="ARBA" id="ARBA00022989"/>
    </source>
</evidence>
<protein>
    <submittedName>
        <fullName evidence="9">Sodium:dicarboxylate symporter</fullName>
    </submittedName>
</protein>
<keyword evidence="6 7" id="KW-0472">Membrane</keyword>
<dbReference type="PANTHER" id="PTHR42865:SF7">
    <property type="entry name" value="PROTON_GLUTAMATE-ASPARTATE SYMPORTER"/>
    <property type="match status" value="1"/>
</dbReference>
<evidence type="ECO:0000256" key="2">
    <source>
        <dbReference type="ARBA" id="ARBA00022448"/>
    </source>
</evidence>
<dbReference type="PRINTS" id="PR00173">
    <property type="entry name" value="EDTRNSPORT"/>
</dbReference>
<gene>
    <name evidence="9" type="ORF">COA17_07600</name>
</gene>
<feature type="chain" id="PRO_5012291442" evidence="8">
    <location>
        <begin position="23"/>
        <end position="422"/>
    </location>
</feature>
<feature type="transmembrane region" description="Helical" evidence="7">
    <location>
        <begin position="152"/>
        <end position="171"/>
    </location>
</feature>
<keyword evidence="4 7" id="KW-0812">Transmembrane</keyword>
<dbReference type="GO" id="GO:0005886">
    <property type="term" value="C:plasma membrane"/>
    <property type="evidence" value="ECO:0007669"/>
    <property type="project" value="UniProtKB-SubCell"/>
</dbReference>
<proteinExistence type="predicted"/>
<organism evidence="9 10">
    <name type="scientific">Sphingomonas ginsenosidimutans</name>
    <dbReference type="NCBI Taxonomy" id="862134"/>
    <lineage>
        <taxon>Bacteria</taxon>
        <taxon>Pseudomonadati</taxon>
        <taxon>Pseudomonadota</taxon>
        <taxon>Alphaproteobacteria</taxon>
        <taxon>Sphingomonadales</taxon>
        <taxon>Sphingomonadaceae</taxon>
        <taxon>Sphingomonas</taxon>
    </lineage>
</organism>
<keyword evidence="5 7" id="KW-1133">Transmembrane helix</keyword>
<feature type="transmembrane region" description="Helical" evidence="7">
    <location>
        <begin position="353"/>
        <end position="379"/>
    </location>
</feature>
<feature type="transmembrane region" description="Helical" evidence="7">
    <location>
        <begin position="79"/>
        <end position="105"/>
    </location>
</feature>
<dbReference type="InterPro" id="IPR001991">
    <property type="entry name" value="Na-dicarboxylate_symporter"/>
</dbReference>
<evidence type="ECO:0000256" key="1">
    <source>
        <dbReference type="ARBA" id="ARBA00004651"/>
    </source>
</evidence>
<comment type="caution">
    <text evidence="9">The sequence shown here is derived from an EMBL/GenBank/DDBJ whole genome shotgun (WGS) entry which is preliminary data.</text>
</comment>
<comment type="subcellular location">
    <subcellularLocation>
        <location evidence="1">Cell membrane</location>
        <topology evidence="1">Multi-pass membrane protein</topology>
    </subcellularLocation>
</comment>
<keyword evidence="2" id="KW-0813">Transport</keyword>
<feature type="transmembrane region" description="Helical" evidence="7">
    <location>
        <begin position="46"/>
        <end position="67"/>
    </location>
</feature>
<dbReference type="Proteomes" id="UP000218784">
    <property type="component" value="Unassembled WGS sequence"/>
</dbReference>
<evidence type="ECO:0000256" key="6">
    <source>
        <dbReference type="ARBA" id="ARBA00023136"/>
    </source>
</evidence>
<evidence type="ECO:0000256" key="4">
    <source>
        <dbReference type="ARBA" id="ARBA00022692"/>
    </source>
</evidence>
<feature type="transmembrane region" description="Helical" evidence="7">
    <location>
        <begin position="222"/>
        <end position="246"/>
    </location>
</feature>
<reference evidence="9 10" key="1">
    <citation type="submission" date="2017-09" db="EMBL/GenBank/DDBJ databases">
        <title>Sphingomonas ginsenosidimutans KACC 14949, whole genome shotgun sequence.</title>
        <authorList>
            <person name="Feng G."/>
            <person name="Zhu H."/>
        </authorList>
    </citation>
    <scope>NUCLEOTIDE SEQUENCE [LARGE SCALE GENOMIC DNA]</scope>
    <source>
        <strain evidence="9 10">KACC 14949</strain>
    </source>
</reference>
<evidence type="ECO:0000256" key="8">
    <source>
        <dbReference type="SAM" id="SignalP"/>
    </source>
</evidence>
<dbReference type="InterPro" id="IPR036458">
    <property type="entry name" value="Na:dicarbo_symporter_sf"/>
</dbReference>
<evidence type="ECO:0000256" key="7">
    <source>
        <dbReference type="SAM" id="Phobius"/>
    </source>
</evidence>
<keyword evidence="10" id="KW-1185">Reference proteome</keyword>
<feature type="transmembrane region" description="Helical" evidence="7">
    <location>
        <begin position="183"/>
        <end position="210"/>
    </location>
</feature>
<keyword evidence="3" id="KW-1003">Cell membrane</keyword>